<feature type="signal peptide" evidence="1">
    <location>
        <begin position="1"/>
        <end position="18"/>
    </location>
</feature>
<dbReference type="Proteomes" id="UP000053831">
    <property type="component" value="Unassembled WGS sequence"/>
</dbReference>
<sequence>MLGQNILMTLASAALALAATPLESGNWNSVDPSFSVQTCAGGYNSGGYFQIPTSPSGSTSGSGCSNGHLRSERRYNNDYSTGVHQFAGTFNIQSMTGDRIAIKQTFNGNTGPYFILGLQKDGTLYNVEGGQVIATGIKVGQDVVINTVHNADIHRFSVYVNGVERYRDNNAPGGSFYDKLGAYTTNSGTGALGIHWEDVAFWTRA</sequence>
<protein>
    <submittedName>
        <fullName evidence="2">Uncharacterized protein</fullName>
    </submittedName>
</protein>
<dbReference type="PANTHER" id="PTHR33681:SF4">
    <property type="entry name" value="OS12G0171100 PROTEIN"/>
    <property type="match status" value="1"/>
</dbReference>
<feature type="chain" id="PRO_5005818879" evidence="1">
    <location>
        <begin position="19"/>
        <end position="205"/>
    </location>
</feature>
<dbReference type="AlphaFoldDB" id="A0A0M8MUY3"/>
<reference evidence="2 3" key="1">
    <citation type="submission" date="2015-07" db="EMBL/GenBank/DDBJ databases">
        <title>The genome of the fungus Escovopsis weberi, a specialized disease agent of ant agriculture.</title>
        <authorList>
            <person name="de Man T.J."/>
            <person name="Stajich J.E."/>
            <person name="Kubicek C.P."/>
            <person name="Chenthamara K."/>
            <person name="Atanasova L."/>
            <person name="Druzhinina I.S."/>
            <person name="Birnbaum S."/>
            <person name="Barribeau S.M."/>
            <person name="Teiling C."/>
            <person name="Suen G."/>
            <person name="Currie C."/>
            <person name="Gerardo N.M."/>
        </authorList>
    </citation>
    <scope>NUCLEOTIDE SEQUENCE [LARGE SCALE GENOMIC DNA]</scope>
</reference>
<keyword evidence="3" id="KW-1185">Reference proteome</keyword>
<accession>A0A0M8MUY3</accession>
<evidence type="ECO:0000313" key="2">
    <source>
        <dbReference type="EMBL" id="KOS19906.1"/>
    </source>
</evidence>
<proteinExistence type="predicted"/>
<dbReference type="PANTHER" id="PTHR33681">
    <property type="entry name" value="BINDING PROTEIN, PUTATIVE, EXPRESSED-RELATED"/>
    <property type="match status" value="1"/>
</dbReference>
<dbReference type="EMBL" id="LGSR01000019">
    <property type="protein sequence ID" value="KOS19906.1"/>
    <property type="molecule type" value="Genomic_DNA"/>
</dbReference>
<name>A0A0M8MUY3_ESCWE</name>
<comment type="caution">
    <text evidence="2">The sequence shown here is derived from an EMBL/GenBank/DDBJ whole genome shotgun (WGS) entry which is preliminary data.</text>
</comment>
<organism evidence="2 3">
    <name type="scientific">Escovopsis weberi</name>
    <dbReference type="NCBI Taxonomy" id="150374"/>
    <lineage>
        <taxon>Eukaryota</taxon>
        <taxon>Fungi</taxon>
        <taxon>Dikarya</taxon>
        <taxon>Ascomycota</taxon>
        <taxon>Pezizomycotina</taxon>
        <taxon>Sordariomycetes</taxon>
        <taxon>Hypocreomycetidae</taxon>
        <taxon>Hypocreales</taxon>
        <taxon>Hypocreaceae</taxon>
        <taxon>Escovopsis</taxon>
    </lineage>
</organism>
<evidence type="ECO:0000256" key="1">
    <source>
        <dbReference type="SAM" id="SignalP"/>
    </source>
</evidence>
<evidence type="ECO:0000313" key="3">
    <source>
        <dbReference type="Proteomes" id="UP000053831"/>
    </source>
</evidence>
<gene>
    <name evidence="2" type="ORF">ESCO_005774</name>
</gene>
<keyword evidence="1" id="KW-0732">Signal</keyword>
<dbReference type="OrthoDB" id="4221926at2759"/>